<feature type="transmembrane region" description="Helical" evidence="5">
    <location>
        <begin position="29"/>
        <end position="54"/>
    </location>
</feature>
<feature type="transmembrane region" description="Helical" evidence="5">
    <location>
        <begin position="536"/>
        <end position="560"/>
    </location>
</feature>
<dbReference type="SUPFAM" id="SSF161098">
    <property type="entry name" value="MetI-like"/>
    <property type="match status" value="2"/>
</dbReference>
<dbReference type="Gene3D" id="1.10.3720.10">
    <property type="entry name" value="MetI-like"/>
    <property type="match status" value="2"/>
</dbReference>
<feature type="transmembrane region" description="Helical" evidence="5">
    <location>
        <begin position="84"/>
        <end position="107"/>
    </location>
</feature>
<feature type="domain" description="ABC transmembrane type-1" evidence="6">
    <location>
        <begin position="362"/>
        <end position="557"/>
    </location>
</feature>
<dbReference type="Pfam" id="PF00528">
    <property type="entry name" value="BPD_transp_1"/>
    <property type="match status" value="2"/>
</dbReference>
<feature type="transmembrane region" description="Helical" evidence="5">
    <location>
        <begin position="162"/>
        <end position="186"/>
    </location>
</feature>
<feature type="transmembrane region" description="Helical" evidence="5">
    <location>
        <begin position="119"/>
        <end position="142"/>
    </location>
</feature>
<evidence type="ECO:0000259" key="6">
    <source>
        <dbReference type="PROSITE" id="PS50928"/>
    </source>
</evidence>
<feature type="transmembrane region" description="Helical" evidence="5">
    <location>
        <begin position="489"/>
        <end position="516"/>
    </location>
</feature>
<feature type="transmembrane region" description="Helical" evidence="5">
    <location>
        <begin position="432"/>
        <end position="451"/>
    </location>
</feature>
<feature type="transmembrane region" description="Helical" evidence="5">
    <location>
        <begin position="311"/>
        <end position="338"/>
    </location>
</feature>
<keyword evidence="3 5" id="KW-1133">Transmembrane helix</keyword>
<comment type="subcellular location">
    <subcellularLocation>
        <location evidence="1 5">Cell membrane</location>
        <topology evidence="1 5">Multi-pass membrane protein</topology>
    </subcellularLocation>
</comment>
<feature type="transmembrane region" description="Helical" evidence="5">
    <location>
        <begin position="368"/>
        <end position="387"/>
    </location>
</feature>
<reference evidence="7" key="1">
    <citation type="submission" date="2021-02" db="EMBL/GenBank/DDBJ databases">
        <title>Skermanella TT6 skin isolate.</title>
        <authorList>
            <person name="Lee K."/>
            <person name="Ganzorig M."/>
        </authorList>
    </citation>
    <scope>NUCLEOTIDE SEQUENCE</scope>
    <source>
        <strain evidence="7">TT6</strain>
    </source>
</reference>
<dbReference type="RefSeq" id="WP_201075240.1">
    <property type="nucleotide sequence ID" value="NZ_CP067420.1"/>
</dbReference>
<keyword evidence="8" id="KW-1185">Reference proteome</keyword>
<dbReference type="PANTHER" id="PTHR43496">
    <property type="entry name" value="PROTEIN LPLB"/>
    <property type="match status" value="1"/>
</dbReference>
<keyword evidence="5" id="KW-0813">Transport</keyword>
<dbReference type="PROSITE" id="PS50928">
    <property type="entry name" value="ABC_TM1"/>
    <property type="match status" value="2"/>
</dbReference>
<dbReference type="NCBIfam" id="TIGR03262">
    <property type="entry name" value="PhnU2"/>
    <property type="match status" value="1"/>
</dbReference>
<feature type="transmembrane region" description="Helical" evidence="5">
    <location>
        <begin position="206"/>
        <end position="230"/>
    </location>
</feature>
<accession>A0ABX7B537</accession>
<comment type="similarity">
    <text evidence="5">Belongs to the binding-protein-dependent transport system permease family.</text>
</comment>
<proteinExistence type="inferred from homology"/>
<gene>
    <name evidence="7" type="ORF">IGS68_25145</name>
</gene>
<sequence length="574" mass="61720">MTGRTLDGAGLAPPPAVAIVRQRAGRDDWVVRAGLVVLALYLAVSIVLPLWVLLSKSFQDRAGEFVGFANYAAYAADPALVRSILNSLTVAGLATAITLALAFVYAYGLTRSRMPGRGLFRAVAMIPLLAPSLLPAISLIYLFGNQGLVRDWLMGWSIYGPIGIVLGEVFYTFPHALLILTTALAVADRRLYEAADCLGATRFRRFMTVTLPGARYGLVSAGFVVFTLVITDFGVPKVIGGSYDVLATDVYKQVVGQQNFQMGAVVSAVLLVPAVLAFAVDRMVRRRQVAQLSGRAVSFQPRAEPFRDWSLFAACALVAFGLLGILGMAAFASLVTFWPYNLEPTLRHYSFDLMDGGGWASYWNSLKMAGLTAVVGTAVIFTGAWAIEKGRGAGPLRAACHLLAMLPMAVPGLVLGLAYIFFFNPATNPLNFLYGTLAILVMNSIAHFYTVGHLTAVTALKQIDPEFESVSASLKVPCYTTFRRVTVPVCLPAILGISIYLFVNAMTTVSGVVFLYSPDTTLASIAVLNMDDAGDVAPAAAMAMMIVYTSAAVKLLHALATGRLLRLTQRWRTR</sequence>
<dbReference type="InterPro" id="IPR000515">
    <property type="entry name" value="MetI-like"/>
</dbReference>
<name>A0ABX7B537_9PROT</name>
<dbReference type="PANTHER" id="PTHR43496:SF1">
    <property type="entry name" value="POLYGALACTURONAN_RHAMNOGALACTURONAN TRANSPORT SYSTEM PERMEASE PROTEIN YTEP"/>
    <property type="match status" value="1"/>
</dbReference>
<evidence type="ECO:0000256" key="1">
    <source>
        <dbReference type="ARBA" id="ARBA00004651"/>
    </source>
</evidence>
<dbReference type="InterPro" id="IPR035906">
    <property type="entry name" value="MetI-like_sf"/>
</dbReference>
<protein>
    <submittedName>
        <fullName evidence="7">2-aminoethylphosphonate ABC transporter permease subunit</fullName>
    </submittedName>
</protein>
<dbReference type="InterPro" id="IPR017664">
    <property type="entry name" value="AminoethylPonate_ABC_perm-1"/>
</dbReference>
<dbReference type="CDD" id="cd06261">
    <property type="entry name" value="TM_PBP2"/>
    <property type="match status" value="2"/>
</dbReference>
<evidence type="ECO:0000256" key="5">
    <source>
        <dbReference type="RuleBase" id="RU363032"/>
    </source>
</evidence>
<feature type="transmembrane region" description="Helical" evidence="5">
    <location>
        <begin position="260"/>
        <end position="280"/>
    </location>
</feature>
<keyword evidence="2 5" id="KW-0812">Transmembrane</keyword>
<dbReference type="EMBL" id="CP067420">
    <property type="protein sequence ID" value="QQP89239.1"/>
    <property type="molecule type" value="Genomic_DNA"/>
</dbReference>
<feature type="domain" description="ABC transmembrane type-1" evidence="6">
    <location>
        <begin position="84"/>
        <end position="281"/>
    </location>
</feature>
<organism evidence="7 8">
    <name type="scientific">Skermanella cutis</name>
    <dbReference type="NCBI Taxonomy" id="2775420"/>
    <lineage>
        <taxon>Bacteria</taxon>
        <taxon>Pseudomonadati</taxon>
        <taxon>Pseudomonadota</taxon>
        <taxon>Alphaproteobacteria</taxon>
        <taxon>Rhodospirillales</taxon>
        <taxon>Azospirillaceae</taxon>
        <taxon>Skermanella</taxon>
    </lineage>
</organism>
<evidence type="ECO:0000313" key="8">
    <source>
        <dbReference type="Proteomes" id="UP000595197"/>
    </source>
</evidence>
<evidence type="ECO:0000256" key="3">
    <source>
        <dbReference type="ARBA" id="ARBA00022989"/>
    </source>
</evidence>
<dbReference type="Proteomes" id="UP000595197">
    <property type="component" value="Chromosome"/>
</dbReference>
<evidence type="ECO:0000256" key="2">
    <source>
        <dbReference type="ARBA" id="ARBA00022692"/>
    </source>
</evidence>
<keyword evidence="4 5" id="KW-0472">Membrane</keyword>
<evidence type="ECO:0000313" key="7">
    <source>
        <dbReference type="EMBL" id="QQP89239.1"/>
    </source>
</evidence>
<evidence type="ECO:0000256" key="4">
    <source>
        <dbReference type="ARBA" id="ARBA00023136"/>
    </source>
</evidence>
<feature type="transmembrane region" description="Helical" evidence="5">
    <location>
        <begin position="399"/>
        <end position="420"/>
    </location>
</feature>